<evidence type="ECO:0000313" key="2">
    <source>
        <dbReference type="EMBL" id="OGK44084.1"/>
    </source>
</evidence>
<protein>
    <submittedName>
        <fullName evidence="2">Uncharacterized protein</fullName>
    </submittedName>
</protein>
<evidence type="ECO:0000313" key="3">
    <source>
        <dbReference type="Proteomes" id="UP000179072"/>
    </source>
</evidence>
<organism evidence="2 3">
    <name type="scientific">Candidatus Roizmanbacteria bacterium RIFCSPLOWO2_01_FULL_38_11</name>
    <dbReference type="NCBI Taxonomy" id="1802060"/>
    <lineage>
        <taxon>Bacteria</taxon>
        <taxon>Candidatus Roizmaniibacteriota</taxon>
    </lineage>
</organism>
<keyword evidence="1" id="KW-1133">Transmembrane helix</keyword>
<feature type="transmembrane region" description="Helical" evidence="1">
    <location>
        <begin position="135"/>
        <end position="167"/>
    </location>
</feature>
<reference evidence="2 3" key="1">
    <citation type="journal article" date="2016" name="Nat. Commun.">
        <title>Thousands of microbial genomes shed light on interconnected biogeochemical processes in an aquifer system.</title>
        <authorList>
            <person name="Anantharaman K."/>
            <person name="Brown C.T."/>
            <person name="Hug L.A."/>
            <person name="Sharon I."/>
            <person name="Castelle C.J."/>
            <person name="Probst A.J."/>
            <person name="Thomas B.C."/>
            <person name="Singh A."/>
            <person name="Wilkins M.J."/>
            <person name="Karaoz U."/>
            <person name="Brodie E.L."/>
            <person name="Williams K.H."/>
            <person name="Hubbard S.S."/>
            <person name="Banfield J.F."/>
        </authorList>
    </citation>
    <scope>NUCLEOTIDE SEQUENCE [LARGE SCALE GENOMIC DNA]</scope>
</reference>
<keyword evidence="1" id="KW-0472">Membrane</keyword>
<dbReference type="AlphaFoldDB" id="A0A1F7IL67"/>
<accession>A0A1F7IL67</accession>
<feature type="transmembrane region" description="Helical" evidence="1">
    <location>
        <begin position="21"/>
        <end position="51"/>
    </location>
</feature>
<proteinExistence type="predicted"/>
<comment type="caution">
    <text evidence="2">The sequence shown here is derived from an EMBL/GenBank/DDBJ whole genome shotgun (WGS) entry which is preliminary data.</text>
</comment>
<feature type="transmembrane region" description="Helical" evidence="1">
    <location>
        <begin position="97"/>
        <end position="115"/>
    </location>
</feature>
<dbReference type="EMBL" id="MGAK01000025">
    <property type="protein sequence ID" value="OGK44084.1"/>
    <property type="molecule type" value="Genomic_DNA"/>
</dbReference>
<evidence type="ECO:0000256" key="1">
    <source>
        <dbReference type="SAM" id="Phobius"/>
    </source>
</evidence>
<name>A0A1F7IL67_9BACT</name>
<gene>
    <name evidence="2" type="ORF">A2957_01325</name>
</gene>
<dbReference type="Proteomes" id="UP000179072">
    <property type="component" value="Unassembled WGS sequence"/>
</dbReference>
<sequence>MVRIRLVNTIFNRVKKTPLVFSLLISFISLFLIYSHVLEMILMLGFGGIAFLLLEFLLWPILFLISPGMIITKLILPRLDNFLYSIGQQATFDDNGMLVVVVLCVFIINALYYLFVSFLIQKFSLNLKNVLRCYAVTAIVLFIILSISVFKAGAIALILFLIGVTVIKKYLNRKR</sequence>
<keyword evidence="1" id="KW-0812">Transmembrane</keyword>